<evidence type="ECO:0000313" key="2">
    <source>
        <dbReference type="EMBL" id="BDD00695.1"/>
    </source>
</evidence>
<evidence type="ECO:0000256" key="1">
    <source>
        <dbReference type="SAM" id="Phobius"/>
    </source>
</evidence>
<keyword evidence="1" id="KW-0472">Membrane</keyword>
<keyword evidence="1" id="KW-1133">Transmembrane helix</keyword>
<protein>
    <submittedName>
        <fullName evidence="2">Membrane protein</fullName>
    </submittedName>
</protein>
<keyword evidence="1" id="KW-0812">Transmembrane</keyword>
<dbReference type="Proteomes" id="UP001354989">
    <property type="component" value="Plasmid pPP1"/>
</dbReference>
<feature type="transmembrane region" description="Helical" evidence="1">
    <location>
        <begin position="412"/>
        <end position="430"/>
    </location>
</feature>
<organism evidence="2 3">
    <name type="scientific">Persicobacter psychrovividus</name>
    <dbReference type="NCBI Taxonomy" id="387638"/>
    <lineage>
        <taxon>Bacteria</taxon>
        <taxon>Pseudomonadati</taxon>
        <taxon>Bacteroidota</taxon>
        <taxon>Cytophagia</taxon>
        <taxon>Cytophagales</taxon>
        <taxon>Persicobacteraceae</taxon>
        <taxon>Persicobacter</taxon>
    </lineage>
</organism>
<feature type="transmembrane region" description="Helical" evidence="1">
    <location>
        <begin position="63"/>
        <end position="87"/>
    </location>
</feature>
<dbReference type="InterPro" id="IPR030191">
    <property type="entry name" value="CodB"/>
</dbReference>
<dbReference type="EMBL" id="AP025293">
    <property type="protein sequence ID" value="BDD00695.1"/>
    <property type="molecule type" value="Genomic_DNA"/>
</dbReference>
<evidence type="ECO:0000313" key="3">
    <source>
        <dbReference type="Proteomes" id="UP001354989"/>
    </source>
</evidence>
<feature type="transmembrane region" description="Helical" evidence="1">
    <location>
        <begin position="269"/>
        <end position="290"/>
    </location>
</feature>
<accession>A0ABM7VI96</accession>
<dbReference type="PANTHER" id="PTHR30569:SF0">
    <property type="entry name" value="CYTOSINE PERMEASE"/>
    <property type="match status" value="1"/>
</dbReference>
<feature type="transmembrane region" description="Helical" evidence="1">
    <location>
        <begin position="436"/>
        <end position="457"/>
    </location>
</feature>
<proteinExistence type="predicted"/>
<name>A0ABM7VI96_9BACT</name>
<geneLocation type="plasmid" evidence="2 3">
    <name>pPP1</name>
</geneLocation>
<dbReference type="RefSeq" id="WP_338398506.1">
    <property type="nucleotide sequence ID" value="NZ_AP025293.1"/>
</dbReference>
<feature type="transmembrane region" description="Helical" evidence="1">
    <location>
        <begin position="229"/>
        <end position="249"/>
    </location>
</feature>
<gene>
    <name evidence="2" type="ORF">PEPS_29750</name>
</gene>
<feature type="transmembrane region" description="Helical" evidence="1">
    <location>
        <begin position="182"/>
        <end position="201"/>
    </location>
</feature>
<dbReference type="Gene3D" id="1.10.4160.10">
    <property type="entry name" value="Hydantoin permease"/>
    <property type="match status" value="1"/>
</dbReference>
<keyword evidence="3" id="KW-1185">Reference proteome</keyword>
<reference evidence="2 3" key="1">
    <citation type="submission" date="2021-12" db="EMBL/GenBank/DDBJ databases">
        <title>Genome sequencing of bacteria with rrn-lacking chromosome and rrn-plasmid.</title>
        <authorList>
            <person name="Anda M."/>
            <person name="Iwasaki W."/>
        </authorList>
    </citation>
    <scope>NUCLEOTIDE SEQUENCE [LARGE SCALE GENOMIC DNA]</scope>
    <source>
        <strain evidence="2 3">NBRC 101262</strain>
        <plasmid evidence="2 3">pPP1</plasmid>
    </source>
</reference>
<feature type="transmembrane region" description="Helical" evidence="1">
    <location>
        <begin position="108"/>
        <end position="132"/>
    </location>
</feature>
<sequence>MMRGLQVGKRISRVDEFEQSKVPQQKLKSASNFLGIMTSEHIAGTEFVIGPLFVLHGASTIDVFLGLLFGNLLASLSWALICAPAATKTRHTVFYQLEKISGLGLVSIYNLIIGLSFCITTALMLMVSASALGLIFNVESPGIQDLYPSSPLWVLLVIGISFIIIYIAAFGFDRIARFAKIFAPWIPMIIIGSAIATLPSLGVSKLSDFWSVANEKIWTGVPIEGYSKYTFWHILFFAWLCNSTMHLGLSDMTIFRYAKRSSYGFLSAFAMYTGHLMAWIASGILCANVIMNGIYNPSAAEIAYLGAGITGAICVAIAGGTTAIPSMYRAGMAFHAFLPMFRRWKVTFIIGAVTTIIACFPIFVTKLDQVLGIIALIAAPVGAIVIADLYLFPKLKLKQELAQKETLYINPAVMGAWFSGVACGYMIYYYMHLDFYFFVTLPAWAMTLATYLLFSWLQQKKLVFKAKMTISFRNYDIEE</sequence>
<dbReference type="PANTHER" id="PTHR30569">
    <property type="entry name" value="CYTOSINE TRANSPORTER CODB"/>
    <property type="match status" value="1"/>
</dbReference>
<feature type="transmembrane region" description="Helical" evidence="1">
    <location>
        <begin position="152"/>
        <end position="170"/>
    </location>
</feature>
<feature type="transmembrane region" description="Helical" evidence="1">
    <location>
        <begin position="370"/>
        <end position="391"/>
    </location>
</feature>
<feature type="transmembrane region" description="Helical" evidence="1">
    <location>
        <begin position="346"/>
        <end position="364"/>
    </location>
</feature>
<keyword evidence="2" id="KW-0614">Plasmid</keyword>
<feature type="transmembrane region" description="Helical" evidence="1">
    <location>
        <begin position="302"/>
        <end position="325"/>
    </location>
</feature>